<protein>
    <submittedName>
        <fullName evidence="1">Uncharacterized protein</fullName>
    </submittedName>
</protein>
<name>A0A0A9E5C2_ARUDO</name>
<proteinExistence type="predicted"/>
<sequence>MLPSYSLFPDIKQMHTHHRWQPSLSWHHLTLDPLSEGIQLLPLNSSGQYQIAPLDQAFAL</sequence>
<evidence type="ECO:0000313" key="1">
    <source>
        <dbReference type="EMBL" id="JAD93080.1"/>
    </source>
</evidence>
<dbReference type="AlphaFoldDB" id="A0A0A9E5C2"/>
<accession>A0A0A9E5C2</accession>
<reference evidence="1" key="1">
    <citation type="submission" date="2014-09" db="EMBL/GenBank/DDBJ databases">
        <authorList>
            <person name="Magalhaes I.L.F."/>
            <person name="Oliveira U."/>
            <person name="Santos F.R."/>
            <person name="Vidigal T.H.D.A."/>
            <person name="Brescovit A.D."/>
            <person name="Santos A.J."/>
        </authorList>
    </citation>
    <scope>NUCLEOTIDE SEQUENCE</scope>
    <source>
        <tissue evidence="1">Shoot tissue taken approximately 20 cm above the soil surface</tissue>
    </source>
</reference>
<organism evidence="1">
    <name type="scientific">Arundo donax</name>
    <name type="common">Giant reed</name>
    <name type="synonym">Donax arundinaceus</name>
    <dbReference type="NCBI Taxonomy" id="35708"/>
    <lineage>
        <taxon>Eukaryota</taxon>
        <taxon>Viridiplantae</taxon>
        <taxon>Streptophyta</taxon>
        <taxon>Embryophyta</taxon>
        <taxon>Tracheophyta</taxon>
        <taxon>Spermatophyta</taxon>
        <taxon>Magnoliopsida</taxon>
        <taxon>Liliopsida</taxon>
        <taxon>Poales</taxon>
        <taxon>Poaceae</taxon>
        <taxon>PACMAD clade</taxon>
        <taxon>Arundinoideae</taxon>
        <taxon>Arundineae</taxon>
        <taxon>Arundo</taxon>
    </lineage>
</organism>
<dbReference type="EMBL" id="GBRH01204815">
    <property type="protein sequence ID" value="JAD93080.1"/>
    <property type="molecule type" value="Transcribed_RNA"/>
</dbReference>
<reference evidence="1" key="2">
    <citation type="journal article" date="2015" name="Data Brief">
        <title>Shoot transcriptome of the giant reed, Arundo donax.</title>
        <authorList>
            <person name="Barrero R.A."/>
            <person name="Guerrero F.D."/>
            <person name="Moolhuijzen P."/>
            <person name="Goolsby J.A."/>
            <person name="Tidwell J."/>
            <person name="Bellgard S.E."/>
            <person name="Bellgard M.I."/>
        </authorList>
    </citation>
    <scope>NUCLEOTIDE SEQUENCE</scope>
    <source>
        <tissue evidence="1">Shoot tissue taken approximately 20 cm above the soil surface</tissue>
    </source>
</reference>